<dbReference type="Pfam" id="PF13440">
    <property type="entry name" value="Polysacc_synt_3"/>
    <property type="match status" value="1"/>
</dbReference>
<accession>A0A936YX37</accession>
<protein>
    <submittedName>
        <fullName evidence="7">Flippase</fullName>
    </submittedName>
</protein>
<dbReference type="RefSeq" id="WP_201673629.1">
    <property type="nucleotide sequence ID" value="NZ_JAEQNE010000001.1"/>
</dbReference>
<dbReference type="CDD" id="cd13128">
    <property type="entry name" value="MATE_Wzx_like"/>
    <property type="match status" value="1"/>
</dbReference>
<feature type="transmembrane region" description="Helical" evidence="6">
    <location>
        <begin position="123"/>
        <end position="143"/>
    </location>
</feature>
<feature type="transmembrane region" description="Helical" evidence="6">
    <location>
        <begin position="180"/>
        <end position="200"/>
    </location>
</feature>
<feature type="transmembrane region" description="Helical" evidence="6">
    <location>
        <begin position="452"/>
        <end position="471"/>
    </location>
</feature>
<reference evidence="7 8" key="1">
    <citation type="journal article" date="2017" name="Int. J. Syst. Evol. Microbiol.">
        <title>Ramlibacter monticola sp. nov., isolated from forest soil.</title>
        <authorList>
            <person name="Chaudhary D.K."/>
            <person name="Kim J."/>
        </authorList>
    </citation>
    <scope>NUCLEOTIDE SEQUENCE [LARGE SCALE GENOMIC DNA]</scope>
    <source>
        <strain evidence="7 8">KACC 19175</strain>
    </source>
</reference>
<keyword evidence="8" id="KW-1185">Reference proteome</keyword>
<dbReference type="AlphaFoldDB" id="A0A936YX37"/>
<evidence type="ECO:0000256" key="1">
    <source>
        <dbReference type="ARBA" id="ARBA00004651"/>
    </source>
</evidence>
<keyword evidence="3 6" id="KW-0812">Transmembrane</keyword>
<feature type="transmembrane region" description="Helical" evidence="6">
    <location>
        <begin position="369"/>
        <end position="386"/>
    </location>
</feature>
<evidence type="ECO:0000256" key="2">
    <source>
        <dbReference type="ARBA" id="ARBA00022475"/>
    </source>
</evidence>
<keyword evidence="2" id="KW-1003">Cell membrane</keyword>
<feature type="transmembrane region" description="Helical" evidence="6">
    <location>
        <begin position="80"/>
        <end position="103"/>
    </location>
</feature>
<evidence type="ECO:0000313" key="7">
    <source>
        <dbReference type="EMBL" id="MBL0391070.1"/>
    </source>
</evidence>
<comment type="caution">
    <text evidence="7">The sequence shown here is derived from an EMBL/GenBank/DDBJ whole genome shotgun (WGS) entry which is preliminary data.</text>
</comment>
<feature type="transmembrane region" description="Helical" evidence="6">
    <location>
        <begin position="243"/>
        <end position="259"/>
    </location>
</feature>
<dbReference type="InterPro" id="IPR050833">
    <property type="entry name" value="Poly_Biosynth_Transport"/>
</dbReference>
<keyword evidence="5 6" id="KW-0472">Membrane</keyword>
<feature type="transmembrane region" description="Helical" evidence="6">
    <location>
        <begin position="296"/>
        <end position="318"/>
    </location>
</feature>
<feature type="transmembrane region" description="Helical" evidence="6">
    <location>
        <begin position="392"/>
        <end position="414"/>
    </location>
</feature>
<evidence type="ECO:0000256" key="4">
    <source>
        <dbReference type="ARBA" id="ARBA00022989"/>
    </source>
</evidence>
<proteinExistence type="predicted"/>
<dbReference type="GO" id="GO:0005886">
    <property type="term" value="C:plasma membrane"/>
    <property type="evidence" value="ECO:0007669"/>
    <property type="project" value="UniProtKB-SubCell"/>
</dbReference>
<feature type="transmembrane region" description="Helical" evidence="6">
    <location>
        <begin position="426"/>
        <end position="446"/>
    </location>
</feature>
<organism evidence="7 8">
    <name type="scientific">Ramlibacter monticola</name>
    <dbReference type="NCBI Taxonomy" id="1926872"/>
    <lineage>
        <taxon>Bacteria</taxon>
        <taxon>Pseudomonadati</taxon>
        <taxon>Pseudomonadota</taxon>
        <taxon>Betaproteobacteria</taxon>
        <taxon>Burkholderiales</taxon>
        <taxon>Comamonadaceae</taxon>
        <taxon>Ramlibacter</taxon>
    </lineage>
</organism>
<keyword evidence="4 6" id="KW-1133">Transmembrane helix</keyword>
<evidence type="ECO:0000256" key="3">
    <source>
        <dbReference type="ARBA" id="ARBA00022692"/>
    </source>
</evidence>
<feature type="transmembrane region" description="Helical" evidence="6">
    <location>
        <begin position="338"/>
        <end position="357"/>
    </location>
</feature>
<evidence type="ECO:0000313" key="8">
    <source>
        <dbReference type="Proteomes" id="UP000599109"/>
    </source>
</evidence>
<sequence>MLLRNTSWNLLGLGAPLVVAAFAIPALLGQLGQERFGLLALVWGLVSYFGLFDLGLGRAVTQQLARSDPHAPADGDAGRVLGTALVLMLIIGLAAAALIAVFAGPGVALIARLTDRAEAERAVYWMAAAIPFIVLTAGLRGALEARHAFAVVNMIRVPMGVFTYAGPWLVVMAVGPRIDWIAAVLGIGRVVACAVHWYFALHRTGDVRELAWSKALVKPLIGTGGWMSVSNVAGPLMANADRFIIGGLVSAAAVAAYAVPNEIVMKLWVIPGALTAVLLPTFAANGSRADIDLHRLYGDAVRAMFAVLLPICAALALFADELLGWWLSGEMAHQSAPLLRLFAAGMFLNCLATIPYTLLQATGRARTTALIHCVELPVTLVLTWWLTSRHGVTGAAVAWLLRATFDTAAMFWFVRDVLKPGRNPWVAADGWWLLCAAFAWAGLTLQGTDQRVWVWIAVVAFVLLLGLRRMAPRIRRRSLASKGVT</sequence>
<dbReference type="PANTHER" id="PTHR30250:SF26">
    <property type="entry name" value="PSMA PROTEIN"/>
    <property type="match status" value="1"/>
</dbReference>
<feature type="transmembrane region" description="Helical" evidence="6">
    <location>
        <begin position="155"/>
        <end position="174"/>
    </location>
</feature>
<dbReference type="PANTHER" id="PTHR30250">
    <property type="entry name" value="PST FAMILY PREDICTED COLANIC ACID TRANSPORTER"/>
    <property type="match status" value="1"/>
</dbReference>
<evidence type="ECO:0000256" key="6">
    <source>
        <dbReference type="SAM" id="Phobius"/>
    </source>
</evidence>
<feature type="transmembrane region" description="Helical" evidence="6">
    <location>
        <begin position="39"/>
        <end position="60"/>
    </location>
</feature>
<dbReference type="EMBL" id="JAEQNE010000001">
    <property type="protein sequence ID" value="MBL0391070.1"/>
    <property type="molecule type" value="Genomic_DNA"/>
</dbReference>
<evidence type="ECO:0000256" key="5">
    <source>
        <dbReference type="ARBA" id="ARBA00023136"/>
    </source>
</evidence>
<gene>
    <name evidence="7" type="ORF">JJ685_07930</name>
</gene>
<comment type="subcellular location">
    <subcellularLocation>
        <location evidence="1">Cell membrane</location>
        <topology evidence="1">Multi-pass membrane protein</topology>
    </subcellularLocation>
</comment>
<name>A0A936YX37_9BURK</name>
<feature type="transmembrane region" description="Helical" evidence="6">
    <location>
        <begin position="265"/>
        <end position="284"/>
    </location>
</feature>
<dbReference type="Proteomes" id="UP000599109">
    <property type="component" value="Unassembled WGS sequence"/>
</dbReference>